<dbReference type="NCBIfam" id="NF037959">
    <property type="entry name" value="MFS_SpdSyn"/>
    <property type="match status" value="1"/>
</dbReference>
<dbReference type="AlphaFoldDB" id="A0A7W2EPG1"/>
<evidence type="ECO:0000256" key="1">
    <source>
        <dbReference type="ARBA" id="ARBA00007867"/>
    </source>
</evidence>
<dbReference type="Pfam" id="PF01564">
    <property type="entry name" value="Spermine_synth"/>
    <property type="match status" value="1"/>
</dbReference>
<dbReference type="Proteomes" id="UP000534388">
    <property type="component" value="Unassembled WGS sequence"/>
</dbReference>
<feature type="active site" description="Proton acceptor" evidence="4">
    <location>
        <position position="135"/>
    </location>
</feature>
<evidence type="ECO:0000256" key="3">
    <source>
        <dbReference type="ARBA" id="ARBA00023115"/>
    </source>
</evidence>
<evidence type="ECO:0000259" key="5">
    <source>
        <dbReference type="PROSITE" id="PS51006"/>
    </source>
</evidence>
<gene>
    <name evidence="6" type="ORF">H3H37_03410</name>
</gene>
<keyword evidence="2 4" id="KW-0808">Transferase</keyword>
<organism evidence="6 7">
    <name type="scientific">Rugamonas brunnea</name>
    <dbReference type="NCBI Taxonomy" id="2758569"/>
    <lineage>
        <taxon>Bacteria</taxon>
        <taxon>Pseudomonadati</taxon>
        <taxon>Pseudomonadota</taxon>
        <taxon>Betaproteobacteria</taxon>
        <taxon>Burkholderiales</taxon>
        <taxon>Oxalobacteraceae</taxon>
        <taxon>Telluria group</taxon>
        <taxon>Rugamonas</taxon>
    </lineage>
</organism>
<accession>A0A7W2EPG1</accession>
<dbReference type="InterPro" id="IPR030374">
    <property type="entry name" value="PABS"/>
</dbReference>
<dbReference type="PANTHER" id="PTHR43317">
    <property type="entry name" value="THERMOSPERMINE SYNTHASE ACAULIS5"/>
    <property type="match status" value="1"/>
</dbReference>
<dbReference type="PROSITE" id="PS51006">
    <property type="entry name" value="PABS_2"/>
    <property type="match status" value="1"/>
</dbReference>
<evidence type="ECO:0000256" key="4">
    <source>
        <dbReference type="PROSITE-ProRule" id="PRU00354"/>
    </source>
</evidence>
<sequence length="257" mass="27877">MSQPVVPPRRKPIVLTDGDTRTLLFGDGAIQSEMLLSRPHALTLAYTRAMMCFLLFVPRPRSILMVGLGGGSLAKFCHHHLPEADVTVVELDPEVIAVRDQFAVPPDGPRFRVVQGDAVDVIATHAAQFDVLVVDGYDVNGMPPALGSAAFYASCLRALRPGGVLVANLHANDRDFPGVLRRLRAAFDGRVCGFRGMSYGNRVKFAVKAPAPRSPLPSWMPGRAVLMRRLVAATRGLSAPLNRLLARAVVAWAGRRR</sequence>
<evidence type="ECO:0000256" key="2">
    <source>
        <dbReference type="ARBA" id="ARBA00022679"/>
    </source>
</evidence>
<dbReference type="EMBL" id="JACEZT010000001">
    <property type="protein sequence ID" value="MBA5636095.1"/>
    <property type="molecule type" value="Genomic_DNA"/>
</dbReference>
<dbReference type="RefSeq" id="WP_182160187.1">
    <property type="nucleotide sequence ID" value="NZ_JACEZT010000001.1"/>
</dbReference>
<evidence type="ECO:0000313" key="6">
    <source>
        <dbReference type="EMBL" id="MBA5636095.1"/>
    </source>
</evidence>
<comment type="caution">
    <text evidence="6">The sequence shown here is derived from an EMBL/GenBank/DDBJ whole genome shotgun (WGS) entry which is preliminary data.</text>
</comment>
<keyword evidence="7" id="KW-1185">Reference proteome</keyword>
<dbReference type="PANTHER" id="PTHR43317:SF11">
    <property type="entry name" value="POLYAMINE AMINOPROPYLTRANSFERASE 2"/>
    <property type="match status" value="1"/>
</dbReference>
<name>A0A7W2EPG1_9BURK</name>
<dbReference type="InterPro" id="IPR029063">
    <property type="entry name" value="SAM-dependent_MTases_sf"/>
</dbReference>
<evidence type="ECO:0000313" key="7">
    <source>
        <dbReference type="Proteomes" id="UP000534388"/>
    </source>
</evidence>
<dbReference type="GO" id="GO:0016740">
    <property type="term" value="F:transferase activity"/>
    <property type="evidence" value="ECO:0007669"/>
    <property type="project" value="UniProtKB-UniRule"/>
</dbReference>
<dbReference type="Gene3D" id="3.40.50.150">
    <property type="entry name" value="Vaccinia Virus protein VP39"/>
    <property type="match status" value="1"/>
</dbReference>
<keyword evidence="3 4" id="KW-0620">Polyamine biosynthesis</keyword>
<protein>
    <submittedName>
        <fullName evidence="6">Fused MFS/spermidine synthase</fullName>
    </submittedName>
</protein>
<dbReference type="CDD" id="cd02440">
    <property type="entry name" value="AdoMet_MTases"/>
    <property type="match status" value="1"/>
</dbReference>
<dbReference type="SUPFAM" id="SSF53335">
    <property type="entry name" value="S-adenosyl-L-methionine-dependent methyltransferases"/>
    <property type="match status" value="1"/>
</dbReference>
<comment type="similarity">
    <text evidence="1">Belongs to the spermidine/spermine synthase family.</text>
</comment>
<feature type="domain" description="PABS" evidence="5">
    <location>
        <begin position="1"/>
        <end position="215"/>
    </location>
</feature>
<proteinExistence type="inferred from homology"/>
<reference evidence="6 7" key="1">
    <citation type="submission" date="2020-07" db="EMBL/GenBank/DDBJ databases">
        <title>Novel species isolated from subtropical streams in China.</title>
        <authorList>
            <person name="Lu H."/>
        </authorList>
    </citation>
    <scope>NUCLEOTIDE SEQUENCE [LARGE SCALE GENOMIC DNA]</scope>
    <source>
        <strain evidence="6 7">LX20W</strain>
    </source>
</reference>
<dbReference type="GO" id="GO:0006596">
    <property type="term" value="P:polyamine biosynthetic process"/>
    <property type="evidence" value="ECO:0007669"/>
    <property type="project" value="UniProtKB-UniRule"/>
</dbReference>